<sequence>MGLLDVWNSSFLGHSSRAPRWPPLRPVSIQGIAAERGLILVQLTGIVLKLHNSLMRLKDQADQGAGVQSTVPAESTKNPS</sequence>
<proteinExistence type="predicted"/>
<comment type="caution">
    <text evidence="1">The sequence shown here is derived from an EMBL/GenBank/DDBJ whole genome shotgun (WGS) entry which is preliminary data.</text>
</comment>
<protein>
    <submittedName>
        <fullName evidence="1">Uncharacterized protein</fullName>
    </submittedName>
</protein>
<evidence type="ECO:0000313" key="2">
    <source>
        <dbReference type="Proteomes" id="UP001163321"/>
    </source>
</evidence>
<reference evidence="1 2" key="1">
    <citation type="journal article" date="2022" name="bioRxiv">
        <title>The genome of the oomycete Peronosclerospora sorghi, a cosmopolitan pathogen of maize and sorghum, is inflated with dispersed pseudogenes.</title>
        <authorList>
            <person name="Fletcher K."/>
            <person name="Martin F."/>
            <person name="Isakeit T."/>
            <person name="Cavanaugh K."/>
            <person name="Magill C."/>
            <person name="Michelmore R."/>
        </authorList>
    </citation>
    <scope>NUCLEOTIDE SEQUENCE [LARGE SCALE GENOMIC DNA]</scope>
    <source>
        <strain evidence="1">P6</strain>
    </source>
</reference>
<keyword evidence="2" id="KW-1185">Reference proteome</keyword>
<evidence type="ECO:0000313" key="1">
    <source>
        <dbReference type="EMBL" id="KAI9922415.1"/>
    </source>
</evidence>
<dbReference type="Proteomes" id="UP001163321">
    <property type="component" value="Chromosome 1"/>
</dbReference>
<name>A0ACC0WWM0_9STRA</name>
<dbReference type="EMBL" id="CM047580">
    <property type="protein sequence ID" value="KAI9922415.1"/>
    <property type="molecule type" value="Genomic_DNA"/>
</dbReference>
<organism evidence="1 2">
    <name type="scientific">Peronosclerospora sorghi</name>
    <dbReference type="NCBI Taxonomy" id="230839"/>
    <lineage>
        <taxon>Eukaryota</taxon>
        <taxon>Sar</taxon>
        <taxon>Stramenopiles</taxon>
        <taxon>Oomycota</taxon>
        <taxon>Peronosporomycetes</taxon>
        <taxon>Peronosporales</taxon>
        <taxon>Peronosporaceae</taxon>
        <taxon>Peronosclerospora</taxon>
    </lineage>
</organism>
<accession>A0ACC0WWM0</accession>
<gene>
    <name evidence="1" type="ORF">PsorP6_000919</name>
</gene>